<dbReference type="InterPro" id="IPR050406">
    <property type="entry name" value="FGGY_Carb_Kinase"/>
</dbReference>
<keyword evidence="2 4" id="KW-0808">Transferase</keyword>
<dbReference type="GO" id="GO:0016773">
    <property type="term" value="F:phosphotransferase activity, alcohol group as acceptor"/>
    <property type="evidence" value="ECO:0007669"/>
    <property type="project" value="InterPro"/>
</dbReference>
<dbReference type="CDD" id="cd07802">
    <property type="entry name" value="ASKHA_NBD_FGGY_EcLyxK-like"/>
    <property type="match status" value="1"/>
</dbReference>
<dbReference type="InterPro" id="IPR018485">
    <property type="entry name" value="FGGY_C"/>
</dbReference>
<dbReference type="InterPro" id="IPR043129">
    <property type="entry name" value="ATPase_NBD"/>
</dbReference>
<evidence type="ECO:0000256" key="1">
    <source>
        <dbReference type="ARBA" id="ARBA00009156"/>
    </source>
</evidence>
<organism evidence="7 8">
    <name type="scientific">Streptomyces himalayensis subsp. aureolus</name>
    <dbReference type="NCBI Taxonomy" id="2758039"/>
    <lineage>
        <taxon>Bacteria</taxon>
        <taxon>Bacillati</taxon>
        <taxon>Actinomycetota</taxon>
        <taxon>Actinomycetes</taxon>
        <taxon>Kitasatosporales</taxon>
        <taxon>Streptomycetaceae</taxon>
        <taxon>Streptomyces</taxon>
        <taxon>Streptomyces himalayensis</taxon>
    </lineage>
</organism>
<reference evidence="7 8" key="1">
    <citation type="submission" date="2020-07" db="EMBL/GenBank/DDBJ databases">
        <title>Streptomyces isolated from Indian soil.</title>
        <authorList>
            <person name="Mandal S."/>
            <person name="Maiti P.K."/>
        </authorList>
    </citation>
    <scope>NUCLEOTIDE SEQUENCE [LARGE SCALE GENOMIC DNA]</scope>
    <source>
        <strain evidence="7 8">PSKA54</strain>
    </source>
</reference>
<evidence type="ECO:0000259" key="6">
    <source>
        <dbReference type="Pfam" id="PF02782"/>
    </source>
</evidence>
<dbReference type="Proteomes" id="UP000586976">
    <property type="component" value="Unassembled WGS sequence"/>
</dbReference>
<protein>
    <submittedName>
        <fullName evidence="7">Carbohydrate kinase</fullName>
    </submittedName>
</protein>
<dbReference type="RefSeq" id="WP_181863920.1">
    <property type="nucleotide sequence ID" value="NZ_JACEQY010000009.1"/>
</dbReference>
<evidence type="ECO:0000256" key="4">
    <source>
        <dbReference type="RuleBase" id="RU003733"/>
    </source>
</evidence>
<keyword evidence="8" id="KW-1185">Reference proteome</keyword>
<evidence type="ECO:0000256" key="2">
    <source>
        <dbReference type="ARBA" id="ARBA00022679"/>
    </source>
</evidence>
<dbReference type="EMBL" id="JACEQY010000009">
    <property type="protein sequence ID" value="MBA4862032.1"/>
    <property type="molecule type" value="Genomic_DNA"/>
</dbReference>
<dbReference type="AlphaFoldDB" id="A0A7W2CZK1"/>
<dbReference type="GO" id="GO:0005975">
    <property type="term" value="P:carbohydrate metabolic process"/>
    <property type="evidence" value="ECO:0007669"/>
    <property type="project" value="InterPro"/>
</dbReference>
<gene>
    <name evidence="7" type="ORF">H1V43_11665</name>
</gene>
<feature type="domain" description="Carbohydrate kinase FGGY N-terminal" evidence="5">
    <location>
        <begin position="6"/>
        <end position="251"/>
    </location>
</feature>
<feature type="domain" description="Carbohydrate kinase FGGY C-terminal" evidence="6">
    <location>
        <begin position="342"/>
        <end position="447"/>
    </location>
</feature>
<sequence length="513" mass="54467">MARELVLGVDAGHTVTKAVLFDAAGRPVAQGSGTLPLSTPRPYWVERDMDDVWRTAHQAIAACLAEAGPDAGRAVAAVGVAGHGDGLYAVDELGRPVRAAIVAMDTRAEPVLEEWRGTPVWSRALELSGTVPFAGSPAALLAWLARHEPGVLQRARWLLFCKDWLRLRLTGVAATDPTDASASFTDMRRGGYAPELLDLYGLGALAGLLPPVLACDAVSGTVTREAAALTGLTVGTPVVTGAHDVDAAALGIGGTTPGKLCLIAGSFSINQVVGKRPVVDPRWQVRHFVRPGQWMTMSTSPASVANLEWFLRVTGAPTDQRYGVHEAIGREVEACLDGPSEVLFHPFVYGSPHPHPASGTFLGLRGWHGRGHLLRALMEGVVLNHRWHVDALCSKLPVTRAAARLTGGAAHSAVWSQMFADALRRPVVVTDVQESAARGAALLAATAVGLLDDVTDPRATPGVLRRHEPRPDRVAVLDEAYAVYREALEALGSVWARLDAPEVPERVPDEPAT</sequence>
<accession>A0A7W2CZK1</accession>
<dbReference type="SUPFAM" id="SSF53067">
    <property type="entry name" value="Actin-like ATPase domain"/>
    <property type="match status" value="2"/>
</dbReference>
<evidence type="ECO:0000259" key="5">
    <source>
        <dbReference type="Pfam" id="PF00370"/>
    </source>
</evidence>
<evidence type="ECO:0000313" key="8">
    <source>
        <dbReference type="Proteomes" id="UP000586976"/>
    </source>
</evidence>
<proteinExistence type="inferred from homology"/>
<name>A0A7W2CZK1_9ACTN</name>
<dbReference type="PROSITE" id="PS00445">
    <property type="entry name" value="FGGY_KINASES_2"/>
    <property type="match status" value="1"/>
</dbReference>
<dbReference type="InterPro" id="IPR018484">
    <property type="entry name" value="FGGY_N"/>
</dbReference>
<evidence type="ECO:0000313" key="7">
    <source>
        <dbReference type="EMBL" id="MBA4862032.1"/>
    </source>
</evidence>
<dbReference type="PANTHER" id="PTHR43095">
    <property type="entry name" value="SUGAR KINASE"/>
    <property type="match status" value="1"/>
</dbReference>
<dbReference type="PIRSF" id="PIRSF000538">
    <property type="entry name" value="GlpK"/>
    <property type="match status" value="1"/>
</dbReference>
<dbReference type="Pfam" id="PF02782">
    <property type="entry name" value="FGGY_C"/>
    <property type="match status" value="1"/>
</dbReference>
<comment type="similarity">
    <text evidence="1 4">Belongs to the FGGY kinase family.</text>
</comment>
<dbReference type="InterPro" id="IPR000577">
    <property type="entry name" value="Carb_kinase_FGGY"/>
</dbReference>
<keyword evidence="3 4" id="KW-0418">Kinase</keyword>
<dbReference type="InterPro" id="IPR018483">
    <property type="entry name" value="Carb_kinase_FGGY_CS"/>
</dbReference>
<dbReference type="Pfam" id="PF00370">
    <property type="entry name" value="FGGY_N"/>
    <property type="match status" value="1"/>
</dbReference>
<comment type="caution">
    <text evidence="7">The sequence shown here is derived from an EMBL/GenBank/DDBJ whole genome shotgun (WGS) entry which is preliminary data.</text>
</comment>
<dbReference type="PANTHER" id="PTHR43095:SF3">
    <property type="entry name" value="L-XYLULOSE_3-KETO-L-GULONATE KINASE"/>
    <property type="match status" value="1"/>
</dbReference>
<evidence type="ECO:0000256" key="3">
    <source>
        <dbReference type="ARBA" id="ARBA00022777"/>
    </source>
</evidence>
<dbReference type="Gene3D" id="3.30.420.40">
    <property type="match status" value="2"/>
</dbReference>
<dbReference type="GO" id="GO:0016301">
    <property type="term" value="F:kinase activity"/>
    <property type="evidence" value="ECO:0007669"/>
    <property type="project" value="UniProtKB-KW"/>
</dbReference>